<dbReference type="InterPro" id="IPR050109">
    <property type="entry name" value="HTH-type_TetR-like_transc_reg"/>
</dbReference>
<dbReference type="OrthoDB" id="5982141at2"/>
<sequence>MVDRDVSALSKREQQRLQTRKAIFSAALEEIAEVGLSQLRIDTVAKKAGVTRPTIYANFATKEDFLRELEWQIQRRALTLMRRHAGDATGIEFVYRMLDAVFELLEQTPERLRREVFGFMLRHPAKTGWDDNEVCVFLCENIAEAQKSLELTAECSAPQLLKRIMTAAFGFVVVEVQSVEIRKESCRQMLKMLLR</sequence>
<dbReference type="SUPFAM" id="SSF46689">
    <property type="entry name" value="Homeodomain-like"/>
    <property type="match status" value="1"/>
</dbReference>
<dbReference type="EMBL" id="RKHR01000003">
    <property type="protein sequence ID" value="ROS04902.1"/>
    <property type="molecule type" value="Genomic_DNA"/>
</dbReference>
<dbReference type="PROSITE" id="PS50977">
    <property type="entry name" value="HTH_TETR_2"/>
    <property type="match status" value="1"/>
</dbReference>
<dbReference type="Gene3D" id="1.10.357.10">
    <property type="entry name" value="Tetracycline Repressor, domain 2"/>
    <property type="match status" value="1"/>
</dbReference>
<comment type="caution">
    <text evidence="6">The sequence shown here is derived from an EMBL/GenBank/DDBJ whole genome shotgun (WGS) entry which is preliminary data.</text>
</comment>
<evidence type="ECO:0000256" key="1">
    <source>
        <dbReference type="ARBA" id="ARBA00023015"/>
    </source>
</evidence>
<gene>
    <name evidence="6" type="ORF">EDC56_0418</name>
</gene>
<dbReference type="RefSeq" id="WP_123710863.1">
    <property type="nucleotide sequence ID" value="NZ_RKHR01000003.1"/>
</dbReference>
<organism evidence="6 7">
    <name type="scientific">Sinobacterium caligoides</name>
    <dbReference type="NCBI Taxonomy" id="933926"/>
    <lineage>
        <taxon>Bacteria</taxon>
        <taxon>Pseudomonadati</taxon>
        <taxon>Pseudomonadota</taxon>
        <taxon>Gammaproteobacteria</taxon>
        <taxon>Cellvibrionales</taxon>
        <taxon>Spongiibacteraceae</taxon>
        <taxon>Sinobacterium</taxon>
    </lineage>
</organism>
<name>A0A3N2DYZ2_9GAMM</name>
<dbReference type="Proteomes" id="UP000275394">
    <property type="component" value="Unassembled WGS sequence"/>
</dbReference>
<dbReference type="Pfam" id="PF00440">
    <property type="entry name" value="TetR_N"/>
    <property type="match status" value="1"/>
</dbReference>
<evidence type="ECO:0000256" key="2">
    <source>
        <dbReference type="ARBA" id="ARBA00023125"/>
    </source>
</evidence>
<evidence type="ECO:0000313" key="6">
    <source>
        <dbReference type="EMBL" id="ROS04902.1"/>
    </source>
</evidence>
<dbReference type="AlphaFoldDB" id="A0A3N2DYZ2"/>
<evidence type="ECO:0000256" key="3">
    <source>
        <dbReference type="ARBA" id="ARBA00023163"/>
    </source>
</evidence>
<proteinExistence type="predicted"/>
<keyword evidence="3" id="KW-0804">Transcription</keyword>
<keyword evidence="1" id="KW-0805">Transcription regulation</keyword>
<dbReference type="InterPro" id="IPR001647">
    <property type="entry name" value="HTH_TetR"/>
</dbReference>
<evidence type="ECO:0000313" key="7">
    <source>
        <dbReference type="Proteomes" id="UP000275394"/>
    </source>
</evidence>
<feature type="domain" description="HTH tetR-type" evidence="5">
    <location>
        <begin position="17"/>
        <end position="77"/>
    </location>
</feature>
<evidence type="ECO:0000256" key="4">
    <source>
        <dbReference type="PROSITE-ProRule" id="PRU00335"/>
    </source>
</evidence>
<feature type="DNA-binding region" description="H-T-H motif" evidence="4">
    <location>
        <begin position="40"/>
        <end position="59"/>
    </location>
</feature>
<dbReference type="PRINTS" id="PR00455">
    <property type="entry name" value="HTHTETR"/>
</dbReference>
<dbReference type="GO" id="GO:0000976">
    <property type="term" value="F:transcription cis-regulatory region binding"/>
    <property type="evidence" value="ECO:0007669"/>
    <property type="project" value="TreeGrafter"/>
</dbReference>
<reference evidence="6 7" key="1">
    <citation type="submission" date="2018-11" db="EMBL/GenBank/DDBJ databases">
        <title>Genomic Encyclopedia of Type Strains, Phase IV (KMG-IV): sequencing the most valuable type-strain genomes for metagenomic binning, comparative biology and taxonomic classification.</title>
        <authorList>
            <person name="Goeker M."/>
        </authorList>
    </citation>
    <scope>NUCLEOTIDE SEQUENCE [LARGE SCALE GENOMIC DNA]</scope>
    <source>
        <strain evidence="6 7">DSM 100316</strain>
    </source>
</reference>
<keyword evidence="7" id="KW-1185">Reference proteome</keyword>
<protein>
    <submittedName>
        <fullName evidence="6">TetR family transcriptional regulator</fullName>
    </submittedName>
</protein>
<dbReference type="InterPro" id="IPR009057">
    <property type="entry name" value="Homeodomain-like_sf"/>
</dbReference>
<dbReference type="PANTHER" id="PTHR30055">
    <property type="entry name" value="HTH-TYPE TRANSCRIPTIONAL REGULATOR RUTR"/>
    <property type="match status" value="1"/>
</dbReference>
<dbReference type="PANTHER" id="PTHR30055:SF234">
    <property type="entry name" value="HTH-TYPE TRANSCRIPTIONAL REGULATOR BETI"/>
    <property type="match status" value="1"/>
</dbReference>
<accession>A0A3N2DYZ2</accession>
<keyword evidence="2 4" id="KW-0238">DNA-binding</keyword>
<dbReference type="GO" id="GO:0003700">
    <property type="term" value="F:DNA-binding transcription factor activity"/>
    <property type="evidence" value="ECO:0007669"/>
    <property type="project" value="TreeGrafter"/>
</dbReference>
<evidence type="ECO:0000259" key="5">
    <source>
        <dbReference type="PROSITE" id="PS50977"/>
    </source>
</evidence>